<dbReference type="Gene3D" id="3.40.50.720">
    <property type="entry name" value="NAD(P)-binding Rossmann-like Domain"/>
    <property type="match status" value="1"/>
</dbReference>
<dbReference type="InterPro" id="IPR036291">
    <property type="entry name" value="NAD(P)-bd_dom_sf"/>
</dbReference>
<dbReference type="RefSeq" id="WP_200827726.1">
    <property type="nucleotide sequence ID" value="NZ_FNVO01000035.1"/>
</dbReference>
<accession>A0A1H6E757</accession>
<evidence type="ECO:0000313" key="4">
    <source>
        <dbReference type="EMBL" id="SEG92725.1"/>
    </source>
</evidence>
<dbReference type="Proteomes" id="UP000236723">
    <property type="component" value="Unassembled WGS sequence"/>
</dbReference>
<dbReference type="CDD" id="cd05233">
    <property type="entry name" value="SDR_c"/>
    <property type="match status" value="1"/>
</dbReference>
<dbReference type="AlphaFoldDB" id="A0A1H6E757"/>
<comment type="similarity">
    <text evidence="1 3">Belongs to the short-chain dehydrogenases/reductases (SDR) family.</text>
</comment>
<protein>
    <recommendedName>
        <fullName evidence="6">Short-chain dehydrogenase</fullName>
    </recommendedName>
</protein>
<dbReference type="PRINTS" id="PR00080">
    <property type="entry name" value="SDRFAMILY"/>
</dbReference>
<dbReference type="GO" id="GO:0016491">
    <property type="term" value="F:oxidoreductase activity"/>
    <property type="evidence" value="ECO:0007669"/>
    <property type="project" value="UniProtKB-KW"/>
</dbReference>
<organism evidence="4 5">
    <name type="scientific">Thermomonospora echinospora</name>
    <dbReference type="NCBI Taxonomy" id="1992"/>
    <lineage>
        <taxon>Bacteria</taxon>
        <taxon>Bacillati</taxon>
        <taxon>Actinomycetota</taxon>
        <taxon>Actinomycetes</taxon>
        <taxon>Streptosporangiales</taxon>
        <taxon>Thermomonosporaceae</taxon>
        <taxon>Thermomonospora</taxon>
    </lineage>
</organism>
<dbReference type="SUPFAM" id="SSF51735">
    <property type="entry name" value="NAD(P)-binding Rossmann-fold domains"/>
    <property type="match status" value="1"/>
</dbReference>
<keyword evidence="2" id="KW-0560">Oxidoreductase</keyword>
<evidence type="ECO:0000256" key="1">
    <source>
        <dbReference type="ARBA" id="ARBA00006484"/>
    </source>
</evidence>
<dbReference type="PANTHER" id="PTHR43669:SF8">
    <property type="entry name" value="SHORT-CHAIN TYPE DEHYDROGENASE_REDUCTASE-RELATED"/>
    <property type="match status" value="1"/>
</dbReference>
<keyword evidence="5" id="KW-1185">Reference proteome</keyword>
<proteinExistence type="inferred from homology"/>
<dbReference type="Pfam" id="PF00106">
    <property type="entry name" value="adh_short"/>
    <property type="match status" value="1"/>
</dbReference>
<evidence type="ECO:0000256" key="2">
    <source>
        <dbReference type="ARBA" id="ARBA00023002"/>
    </source>
</evidence>
<gene>
    <name evidence="4" type="ORF">SAMN04489712_13512</name>
</gene>
<dbReference type="EMBL" id="FNVO01000035">
    <property type="protein sequence ID" value="SEG92725.1"/>
    <property type="molecule type" value="Genomic_DNA"/>
</dbReference>
<dbReference type="PANTHER" id="PTHR43669">
    <property type="entry name" value="5-KETO-D-GLUCONATE 5-REDUCTASE"/>
    <property type="match status" value="1"/>
</dbReference>
<evidence type="ECO:0008006" key="6">
    <source>
        <dbReference type="Google" id="ProtNLM"/>
    </source>
</evidence>
<dbReference type="PRINTS" id="PR00081">
    <property type="entry name" value="GDHRDH"/>
</dbReference>
<dbReference type="InterPro" id="IPR002347">
    <property type="entry name" value="SDR_fam"/>
</dbReference>
<reference evidence="5" key="1">
    <citation type="submission" date="2016-10" db="EMBL/GenBank/DDBJ databases">
        <authorList>
            <person name="Varghese N."/>
            <person name="Submissions S."/>
        </authorList>
    </citation>
    <scope>NUCLEOTIDE SEQUENCE [LARGE SCALE GENOMIC DNA]</scope>
    <source>
        <strain evidence="5">DSM 43163</strain>
    </source>
</reference>
<evidence type="ECO:0000256" key="3">
    <source>
        <dbReference type="RuleBase" id="RU000363"/>
    </source>
</evidence>
<sequence>MASAAERFANGTALVTGGGAGIGEGFVRHLAALGMRVVVADLDRSRAEAVANDVRNSGGRAEPYEVDVTNEAAVERMAADVYAEFGSVEMLVNNAGIETGGRLWDIPVSRWRQVMAINVDGVFHCVRSFVPRMIAAGRPAVVANLSSVGGVRTVPLQTPYIVSKHAVLALTECLHQEIRLTGAPIQVCAVLPHSVRSRIFLDAQAAAPAGDPAADRFFGWMQEANVTSGLDPVDAAEHMVGQIAAGRFWIFSDDERGAEALQARADHLAHQTEPPDPRAMFQVLADDHTS</sequence>
<evidence type="ECO:0000313" key="5">
    <source>
        <dbReference type="Proteomes" id="UP000236723"/>
    </source>
</evidence>
<name>A0A1H6E757_9ACTN</name>